<gene>
    <name evidence="1" type="ORF">Tci_252701</name>
</gene>
<dbReference type="PANTHER" id="PTHR48475:SF2">
    <property type="entry name" value="RIBONUCLEASE H"/>
    <property type="match status" value="1"/>
</dbReference>
<keyword evidence="1" id="KW-0548">Nucleotidyltransferase</keyword>
<dbReference type="AlphaFoldDB" id="A0A699GYB3"/>
<keyword evidence="1" id="KW-0808">Transferase</keyword>
<name>A0A699GYB3_TANCI</name>
<evidence type="ECO:0000313" key="1">
    <source>
        <dbReference type="EMBL" id="GEW80725.1"/>
    </source>
</evidence>
<dbReference type="GO" id="GO:0003964">
    <property type="term" value="F:RNA-directed DNA polymerase activity"/>
    <property type="evidence" value="ECO:0007669"/>
    <property type="project" value="UniProtKB-KW"/>
</dbReference>
<dbReference type="InterPro" id="IPR036397">
    <property type="entry name" value="RNaseH_sf"/>
</dbReference>
<organism evidence="1">
    <name type="scientific">Tanacetum cinerariifolium</name>
    <name type="common">Dalmatian daisy</name>
    <name type="synonym">Chrysanthemum cinerariifolium</name>
    <dbReference type="NCBI Taxonomy" id="118510"/>
    <lineage>
        <taxon>Eukaryota</taxon>
        <taxon>Viridiplantae</taxon>
        <taxon>Streptophyta</taxon>
        <taxon>Embryophyta</taxon>
        <taxon>Tracheophyta</taxon>
        <taxon>Spermatophyta</taxon>
        <taxon>Magnoliopsida</taxon>
        <taxon>eudicotyledons</taxon>
        <taxon>Gunneridae</taxon>
        <taxon>Pentapetalae</taxon>
        <taxon>asterids</taxon>
        <taxon>campanulids</taxon>
        <taxon>Asterales</taxon>
        <taxon>Asteraceae</taxon>
        <taxon>Asteroideae</taxon>
        <taxon>Anthemideae</taxon>
        <taxon>Anthemidinae</taxon>
        <taxon>Tanacetum</taxon>
    </lineage>
</organism>
<sequence>MTERETPTTIYTSLRRDSYAEIGSIINYEDLKVKFQSLFSQQQKFTKTYLAMHNIKQREGEITRAFVTSHVEFLSADLPTTYKGLIEKTYTWIKAKEVATNGAPNDHREGFNRYTGQTMAIGKKLPTNVKRKLQDLVRSNTDIFTWTYANMIWISKTIVVEGKPFNTEHGLNKHKHMEPVKQKKRSLVPDRNDAICKEVEEHMKADILREVKYQTWVSNPIMLGILISFTLVYHPQANGEVEVTNQDIVKGMERILRKNHQGWVYELPQVVWVYIITSKSSNEETSFSLTYGFEAIVPIEISVETKRVKEFKVKLNEKRHREDLDIFKERREITSIREAYYKQKMESASKAEFQGNMGPTWEGAYVVIKSYEDGAYKLETLSRYLVDQTWNGLNLWKFTKCSKRSVDTQNDVNLST</sequence>
<keyword evidence="1" id="KW-0695">RNA-directed DNA polymerase</keyword>
<dbReference type="EMBL" id="BKCJ010074891">
    <property type="protein sequence ID" value="GEW80725.1"/>
    <property type="molecule type" value="Genomic_DNA"/>
</dbReference>
<reference evidence="1" key="1">
    <citation type="journal article" date="2019" name="Sci. Rep.">
        <title>Draft genome of Tanacetum cinerariifolium, the natural source of mosquito coil.</title>
        <authorList>
            <person name="Yamashiro T."/>
            <person name="Shiraishi A."/>
            <person name="Satake H."/>
            <person name="Nakayama K."/>
        </authorList>
    </citation>
    <scope>NUCLEOTIDE SEQUENCE</scope>
</reference>
<comment type="caution">
    <text evidence="1">The sequence shown here is derived from an EMBL/GenBank/DDBJ whole genome shotgun (WGS) entry which is preliminary data.</text>
</comment>
<accession>A0A699GYB3</accession>
<protein>
    <submittedName>
        <fullName evidence="1">Reverse transcriptase domain-containing protein</fullName>
    </submittedName>
</protein>
<dbReference type="InterPro" id="IPR012337">
    <property type="entry name" value="RNaseH-like_sf"/>
</dbReference>
<dbReference type="GO" id="GO:0003676">
    <property type="term" value="F:nucleic acid binding"/>
    <property type="evidence" value="ECO:0007669"/>
    <property type="project" value="InterPro"/>
</dbReference>
<dbReference type="Gene3D" id="3.30.420.10">
    <property type="entry name" value="Ribonuclease H-like superfamily/Ribonuclease H"/>
    <property type="match status" value="1"/>
</dbReference>
<proteinExistence type="predicted"/>
<dbReference type="SUPFAM" id="SSF53098">
    <property type="entry name" value="Ribonuclease H-like"/>
    <property type="match status" value="1"/>
</dbReference>
<dbReference type="PANTHER" id="PTHR48475">
    <property type="entry name" value="RIBONUCLEASE H"/>
    <property type="match status" value="1"/>
</dbReference>